<sequence length="59" mass="6453">MTDEELEQLGLAFDRLENVTTMLINGASVGDDIHVLALRSALPEIVEQMRPIVESVSAD</sequence>
<dbReference type="RefSeq" id="WP_093150742.1">
    <property type="nucleotide sequence ID" value="NZ_FNBW01000007.1"/>
</dbReference>
<protein>
    <submittedName>
        <fullName evidence="1">Uncharacterized protein</fullName>
    </submittedName>
</protein>
<name>A0A8G2BIP1_9PROT</name>
<proteinExistence type="predicted"/>
<dbReference type="AlphaFoldDB" id="A0A8G2BIP1"/>
<dbReference type="Proteomes" id="UP000198615">
    <property type="component" value="Unassembled WGS sequence"/>
</dbReference>
<gene>
    <name evidence="1" type="ORF">SAMN05660686_02503</name>
</gene>
<evidence type="ECO:0000313" key="2">
    <source>
        <dbReference type="Proteomes" id="UP000198615"/>
    </source>
</evidence>
<dbReference type="EMBL" id="FNBW01000007">
    <property type="protein sequence ID" value="SDF84263.1"/>
    <property type="molecule type" value="Genomic_DNA"/>
</dbReference>
<evidence type="ECO:0000313" key="1">
    <source>
        <dbReference type="EMBL" id="SDF84263.1"/>
    </source>
</evidence>
<comment type="caution">
    <text evidence="1">The sequence shown here is derived from an EMBL/GenBank/DDBJ whole genome shotgun (WGS) entry which is preliminary data.</text>
</comment>
<organism evidence="1 2">
    <name type="scientific">Thalassobaculum litoreum DSM 18839</name>
    <dbReference type="NCBI Taxonomy" id="1123362"/>
    <lineage>
        <taxon>Bacteria</taxon>
        <taxon>Pseudomonadati</taxon>
        <taxon>Pseudomonadota</taxon>
        <taxon>Alphaproteobacteria</taxon>
        <taxon>Rhodospirillales</taxon>
        <taxon>Thalassobaculaceae</taxon>
        <taxon>Thalassobaculum</taxon>
    </lineage>
</organism>
<accession>A0A8G2BIP1</accession>
<keyword evidence="2" id="KW-1185">Reference proteome</keyword>
<reference evidence="1 2" key="1">
    <citation type="submission" date="2016-10" db="EMBL/GenBank/DDBJ databases">
        <authorList>
            <person name="Varghese N."/>
            <person name="Submissions S."/>
        </authorList>
    </citation>
    <scope>NUCLEOTIDE SEQUENCE [LARGE SCALE GENOMIC DNA]</scope>
    <source>
        <strain evidence="1 2">DSM 18839</strain>
    </source>
</reference>